<comment type="subcellular location">
    <subcellularLocation>
        <location evidence="7">Cell inner membrane</location>
        <topology evidence="7">Multi-pass membrane protein</topology>
    </subcellularLocation>
    <subcellularLocation>
        <location evidence="1">Cell membrane</location>
        <topology evidence="1">Multi-pass membrane protein</topology>
    </subcellularLocation>
</comment>
<evidence type="ECO:0000313" key="9">
    <source>
        <dbReference type="EMBL" id="AKH41506.1"/>
    </source>
</evidence>
<evidence type="ECO:0000256" key="3">
    <source>
        <dbReference type="ARBA" id="ARBA00022475"/>
    </source>
</evidence>
<feature type="transmembrane region" description="Helical" evidence="7">
    <location>
        <begin position="85"/>
        <end position="104"/>
    </location>
</feature>
<gene>
    <name evidence="9" type="ORF">WYH_00447</name>
</gene>
<dbReference type="GO" id="GO:0005886">
    <property type="term" value="C:plasma membrane"/>
    <property type="evidence" value="ECO:0007669"/>
    <property type="project" value="UniProtKB-SubCell"/>
</dbReference>
<dbReference type="OrthoDB" id="7428219at2"/>
<comment type="subunit">
    <text evidence="7">The complex comprises the extracytoplasmic solute receptor protein and the two transmembrane proteins.</text>
</comment>
<evidence type="ECO:0000259" key="8">
    <source>
        <dbReference type="Pfam" id="PF04290"/>
    </source>
</evidence>
<dbReference type="KEGG" id="aay:WYH_00447"/>
<comment type="similarity">
    <text evidence="7">Belongs to the TRAP transporter small permease family.</text>
</comment>
<evidence type="ECO:0000313" key="10">
    <source>
        <dbReference type="Proteomes" id="UP000034392"/>
    </source>
</evidence>
<proteinExistence type="inferred from homology"/>
<protein>
    <recommendedName>
        <fullName evidence="7">TRAP transporter small permease protein</fullName>
    </recommendedName>
</protein>
<keyword evidence="4 7" id="KW-0812">Transmembrane</keyword>
<evidence type="ECO:0000256" key="6">
    <source>
        <dbReference type="ARBA" id="ARBA00023136"/>
    </source>
</evidence>
<dbReference type="EMBL" id="CP011452">
    <property type="protein sequence ID" value="AKH41506.1"/>
    <property type="molecule type" value="Genomic_DNA"/>
</dbReference>
<keyword evidence="10" id="KW-1185">Reference proteome</keyword>
<evidence type="ECO:0000256" key="4">
    <source>
        <dbReference type="ARBA" id="ARBA00022692"/>
    </source>
</evidence>
<organism evidence="9 10">
    <name type="scientific">Croceibacterium atlanticum</name>
    <dbReference type="NCBI Taxonomy" id="1267766"/>
    <lineage>
        <taxon>Bacteria</taxon>
        <taxon>Pseudomonadati</taxon>
        <taxon>Pseudomonadota</taxon>
        <taxon>Alphaproteobacteria</taxon>
        <taxon>Sphingomonadales</taxon>
        <taxon>Erythrobacteraceae</taxon>
        <taxon>Croceibacterium</taxon>
    </lineage>
</organism>
<keyword evidence="6 7" id="KW-0472">Membrane</keyword>
<feature type="transmembrane region" description="Helical" evidence="7">
    <location>
        <begin position="45"/>
        <end position="65"/>
    </location>
</feature>
<dbReference type="PATRIC" id="fig|1267766.3.peg.451"/>
<feature type="domain" description="Tripartite ATP-independent periplasmic transporters DctQ component" evidence="8">
    <location>
        <begin position="23"/>
        <end position="146"/>
    </location>
</feature>
<sequence>MNRATKLAVWVGGIALLFATAIDTAAVIGRHIGVPLTGSIELMQAAVLVSGSIGIIVATAAQAHARVHLLVERLGGPLRQMADRLSDTITLLFCASLLAGSVWLSIDLWDAHETSEILGVPWRVLRLFANGALLVVCLTLAGRIFRKGRS</sequence>
<evidence type="ECO:0000256" key="7">
    <source>
        <dbReference type="RuleBase" id="RU369079"/>
    </source>
</evidence>
<dbReference type="STRING" id="1267766.WYH_00447"/>
<reference evidence="9" key="1">
    <citation type="submission" date="2015-05" db="EMBL/GenBank/DDBJ databases">
        <title>The complete genome of Altererythrobacter atlanticus strain 26DY36.</title>
        <authorList>
            <person name="Wu Y.-H."/>
            <person name="Cheng H."/>
            <person name="Wu X.-W."/>
        </authorList>
    </citation>
    <scope>NUCLEOTIDE SEQUENCE [LARGE SCALE GENOMIC DNA]</scope>
    <source>
        <strain evidence="9">26DY36</strain>
    </source>
</reference>
<dbReference type="Proteomes" id="UP000034392">
    <property type="component" value="Chromosome"/>
</dbReference>
<accession>A0A0F7KQY0</accession>
<evidence type="ECO:0000256" key="5">
    <source>
        <dbReference type="ARBA" id="ARBA00022989"/>
    </source>
</evidence>
<feature type="transmembrane region" description="Helical" evidence="7">
    <location>
        <begin position="124"/>
        <end position="145"/>
    </location>
</feature>
<dbReference type="Pfam" id="PF04290">
    <property type="entry name" value="DctQ"/>
    <property type="match status" value="1"/>
</dbReference>
<keyword evidence="5 7" id="KW-1133">Transmembrane helix</keyword>
<keyword evidence="3" id="KW-1003">Cell membrane</keyword>
<keyword evidence="7" id="KW-0997">Cell inner membrane</keyword>
<dbReference type="GO" id="GO:0022857">
    <property type="term" value="F:transmembrane transporter activity"/>
    <property type="evidence" value="ECO:0007669"/>
    <property type="project" value="UniProtKB-UniRule"/>
</dbReference>
<dbReference type="RefSeq" id="WP_046902529.1">
    <property type="nucleotide sequence ID" value="NZ_CP011452.2"/>
</dbReference>
<dbReference type="AlphaFoldDB" id="A0A0F7KQY0"/>
<comment type="caution">
    <text evidence="7">Lacks conserved residue(s) required for the propagation of feature annotation.</text>
</comment>
<comment type="function">
    <text evidence="7">Part of the tripartite ATP-independent periplasmic (TRAP) transport system.</text>
</comment>
<dbReference type="InterPro" id="IPR055348">
    <property type="entry name" value="DctQ"/>
</dbReference>
<keyword evidence="2 7" id="KW-0813">Transport</keyword>
<evidence type="ECO:0000256" key="2">
    <source>
        <dbReference type="ARBA" id="ARBA00022448"/>
    </source>
</evidence>
<evidence type="ECO:0000256" key="1">
    <source>
        <dbReference type="ARBA" id="ARBA00004651"/>
    </source>
</evidence>
<name>A0A0F7KQY0_9SPHN</name>